<protein>
    <submittedName>
        <fullName evidence="1">Uncharacterized protein</fullName>
    </submittedName>
</protein>
<proteinExistence type="predicted"/>
<dbReference type="InParanoid" id="M7XZX0"/>
<dbReference type="OrthoDB" id="645138at2"/>
<organism evidence="1 2">
    <name type="scientific">Mariniradius saccharolyticus AK6</name>
    <dbReference type="NCBI Taxonomy" id="1239962"/>
    <lineage>
        <taxon>Bacteria</taxon>
        <taxon>Pseudomonadati</taxon>
        <taxon>Bacteroidota</taxon>
        <taxon>Cytophagia</taxon>
        <taxon>Cytophagales</taxon>
        <taxon>Cyclobacteriaceae</taxon>
        <taxon>Mariniradius</taxon>
    </lineage>
</organism>
<dbReference type="AlphaFoldDB" id="M7XZX0"/>
<evidence type="ECO:0000313" key="1">
    <source>
        <dbReference type="EMBL" id="EMS34057.1"/>
    </source>
</evidence>
<comment type="caution">
    <text evidence="1">The sequence shown here is derived from an EMBL/GenBank/DDBJ whole genome shotgun (WGS) entry which is preliminary data.</text>
</comment>
<dbReference type="Proteomes" id="UP000010953">
    <property type="component" value="Unassembled WGS sequence"/>
</dbReference>
<dbReference type="EMBL" id="AMZY02000007">
    <property type="protein sequence ID" value="EMS34057.1"/>
    <property type="molecule type" value="Genomic_DNA"/>
</dbReference>
<reference evidence="1" key="1">
    <citation type="submission" date="2013-01" db="EMBL/GenBank/DDBJ databases">
        <title>Genome assembly of Mariniradius saccharolyticus AK6.</title>
        <authorList>
            <person name="Vaidya B."/>
            <person name="Khatri I."/>
            <person name="Tanuku N.R.S."/>
            <person name="Subramanian S."/>
            <person name="Pinnaka A."/>
        </authorList>
    </citation>
    <scope>NUCLEOTIDE SEQUENCE [LARGE SCALE GENOMIC DNA]</scope>
    <source>
        <strain evidence="1">AK6</strain>
    </source>
</reference>
<gene>
    <name evidence="1" type="ORF">C943_03873</name>
</gene>
<name>M7XZX0_9BACT</name>
<accession>M7XZX0</accession>
<sequence>MAKQMSVLTLSGNIGRINFFKNRTGFQAREKGGVPKSRIMSDPKFARTRENIAEFSNNAAAARMLKDAIRPAIQRFKDTRLHLRLTSRMMQVLKSDPVNVRGERQVAEGDWSLLRGLEMNGLTPLSGTLKMAYTISDGATEWGIDVPAFIPKDDVLIPEGASHMRVILAGAAVDFATGEKSFQIAQSAEVPVATPSAGLSLAVQKGGLPQSHKIVLVGVEFLQVVNGEFYPLNNGSNASGAIVFTERS</sequence>
<keyword evidence="2" id="KW-1185">Reference proteome</keyword>
<dbReference type="STRING" id="1239962.C943_03873"/>
<dbReference type="eggNOG" id="ENOG502Z8F9">
    <property type="taxonomic scope" value="Bacteria"/>
</dbReference>
<evidence type="ECO:0000313" key="2">
    <source>
        <dbReference type="Proteomes" id="UP000010953"/>
    </source>
</evidence>